<evidence type="ECO:0000259" key="2">
    <source>
        <dbReference type="Pfam" id="PF07811"/>
    </source>
</evidence>
<feature type="transmembrane region" description="Helical" evidence="1">
    <location>
        <begin position="12"/>
        <end position="33"/>
    </location>
</feature>
<dbReference type="InterPro" id="IPR012495">
    <property type="entry name" value="TadE-like_dom"/>
</dbReference>
<proteinExistence type="predicted"/>
<keyword evidence="1" id="KW-0472">Membrane</keyword>
<organism evidence="3">
    <name type="scientific">hydrothermal vent metagenome</name>
    <dbReference type="NCBI Taxonomy" id="652676"/>
    <lineage>
        <taxon>unclassified sequences</taxon>
        <taxon>metagenomes</taxon>
        <taxon>ecological metagenomes</taxon>
    </lineage>
</organism>
<keyword evidence="1" id="KW-0812">Transmembrane</keyword>
<keyword evidence="1" id="KW-1133">Transmembrane helix</keyword>
<reference evidence="3" key="1">
    <citation type="submission" date="2018-06" db="EMBL/GenBank/DDBJ databases">
        <authorList>
            <person name="Zhirakovskaya E."/>
        </authorList>
    </citation>
    <scope>NUCLEOTIDE SEQUENCE</scope>
</reference>
<evidence type="ECO:0000313" key="3">
    <source>
        <dbReference type="EMBL" id="VAW93613.1"/>
    </source>
</evidence>
<sequence>MRRQSGQSMTEFLVIMPVMLLLIMGAIQFVFIYQTKTTLNYATFEAVRAGSLENASITAVRNGFTRGITPLFARFATTDNSDDELAKKVLLAREIARKEVANGFVKFELLNPTDRAFQIYQNQGGEIPNDNLSFRTEMVAGLKIQDVNLLKIRITYCMKLIVPVVDLLIIETIDSFSSDSFVKQNCLKEKRFPIVAQAIIRMQSPARKCRGGDCFD</sequence>
<accession>A0A3B1A0H8</accession>
<name>A0A3B1A0H8_9ZZZZ</name>
<dbReference type="Pfam" id="PF07811">
    <property type="entry name" value="TadE"/>
    <property type="match status" value="1"/>
</dbReference>
<evidence type="ECO:0000256" key="1">
    <source>
        <dbReference type="SAM" id="Phobius"/>
    </source>
</evidence>
<dbReference type="AlphaFoldDB" id="A0A3B1A0H8"/>
<protein>
    <recommendedName>
        <fullName evidence="2">TadE-like domain-containing protein</fullName>
    </recommendedName>
</protein>
<feature type="domain" description="TadE-like" evidence="2">
    <location>
        <begin position="6"/>
        <end position="48"/>
    </location>
</feature>
<gene>
    <name evidence="3" type="ORF">MNBD_GAMMA23-653</name>
</gene>
<dbReference type="EMBL" id="UOFT01000034">
    <property type="protein sequence ID" value="VAW93613.1"/>
    <property type="molecule type" value="Genomic_DNA"/>
</dbReference>